<dbReference type="Pfam" id="PF00563">
    <property type="entry name" value="EAL"/>
    <property type="match status" value="1"/>
</dbReference>
<keyword evidence="5" id="KW-1185">Reference proteome</keyword>
<name>A0ABT0RSF8_9SPHN</name>
<keyword evidence="1" id="KW-1133">Transmembrane helix</keyword>
<dbReference type="InterPro" id="IPR000160">
    <property type="entry name" value="GGDEF_dom"/>
</dbReference>
<evidence type="ECO:0000259" key="3">
    <source>
        <dbReference type="PROSITE" id="PS50887"/>
    </source>
</evidence>
<evidence type="ECO:0000313" key="4">
    <source>
        <dbReference type="EMBL" id="MCL6697939.1"/>
    </source>
</evidence>
<dbReference type="EMBL" id="JAMGBA010000001">
    <property type="protein sequence ID" value="MCL6697939.1"/>
    <property type="molecule type" value="Genomic_DNA"/>
</dbReference>
<dbReference type="PROSITE" id="PS50887">
    <property type="entry name" value="GGDEF"/>
    <property type="match status" value="1"/>
</dbReference>
<sequence length="515" mass="56062">MASSHLITTCATLAALILFVLVGAKVLPSAIGLSKASQPAMVVAFLLNTAIILFGWRRANDLTHTLSALKSAEQEALANAYTDHTTGLGNRRSILRELERAFREGGAKGALLILDLDHFKKVNDLYGHATGDQLLQFTGETLRQEIPETGFAARLGGDEFAAYVPDASVAEEVARRIVALLAAPVSLGPVKTQLSVSAGLAHLNRGLNPEEVLRRADVAMYSVKRSGRNGLAWFDEEMSRQLQNRVALEEEIRAAIEADEFVPFFQPLISLESGELNGFEVLARWRSPTRGIVEPVEFIEVAEQSGQIGALSMRVMEKALQEAKEWPQELKLAVNISPIQFRDPRLAERIIKLLTETGFSPRRLEVEITESSLMEDREQALTIVQSLRNCGISIALDDFGTGYASLSQLQTLPFDRIKIDRSFINALGQNEQSAAIVETITALGRSLNVPITAEGVETPAVREKLAAIGCADAQGWYFGRAVAGHVASMQFAPKVEQPGAQSPLADRGRAGGKKW</sequence>
<organism evidence="4 5">
    <name type="scientific">Sphingomonas caseinilyticus</name>
    <dbReference type="NCBI Taxonomy" id="2908205"/>
    <lineage>
        <taxon>Bacteria</taxon>
        <taxon>Pseudomonadati</taxon>
        <taxon>Pseudomonadota</taxon>
        <taxon>Alphaproteobacteria</taxon>
        <taxon>Sphingomonadales</taxon>
        <taxon>Sphingomonadaceae</taxon>
        <taxon>Sphingomonas</taxon>
    </lineage>
</organism>
<keyword evidence="1" id="KW-0472">Membrane</keyword>
<evidence type="ECO:0000313" key="5">
    <source>
        <dbReference type="Proteomes" id="UP001203410"/>
    </source>
</evidence>
<dbReference type="InterPro" id="IPR029787">
    <property type="entry name" value="Nucleotide_cyclase"/>
</dbReference>
<evidence type="ECO:0000259" key="2">
    <source>
        <dbReference type="PROSITE" id="PS50883"/>
    </source>
</evidence>
<dbReference type="InterPro" id="IPR001633">
    <property type="entry name" value="EAL_dom"/>
</dbReference>
<dbReference type="InterPro" id="IPR043128">
    <property type="entry name" value="Rev_trsase/Diguanyl_cyclase"/>
</dbReference>
<dbReference type="Proteomes" id="UP001203410">
    <property type="component" value="Unassembled WGS sequence"/>
</dbReference>
<dbReference type="CDD" id="cd01949">
    <property type="entry name" value="GGDEF"/>
    <property type="match status" value="1"/>
</dbReference>
<dbReference type="RefSeq" id="WP_249903289.1">
    <property type="nucleotide sequence ID" value="NZ_JAMGBA010000001.1"/>
</dbReference>
<keyword evidence="1" id="KW-0812">Transmembrane</keyword>
<dbReference type="Gene3D" id="3.30.70.270">
    <property type="match status" value="1"/>
</dbReference>
<dbReference type="InterPro" id="IPR035919">
    <property type="entry name" value="EAL_sf"/>
</dbReference>
<evidence type="ECO:0000256" key="1">
    <source>
        <dbReference type="SAM" id="Phobius"/>
    </source>
</evidence>
<accession>A0ABT0RSF8</accession>
<protein>
    <submittedName>
        <fullName evidence="4">EAL domain-containing protein</fullName>
    </submittedName>
</protein>
<dbReference type="PROSITE" id="PS50883">
    <property type="entry name" value="EAL"/>
    <property type="match status" value="1"/>
</dbReference>
<dbReference type="SUPFAM" id="SSF55073">
    <property type="entry name" value="Nucleotide cyclase"/>
    <property type="match status" value="1"/>
</dbReference>
<dbReference type="NCBIfam" id="TIGR00254">
    <property type="entry name" value="GGDEF"/>
    <property type="match status" value="1"/>
</dbReference>
<dbReference type="SMART" id="SM00052">
    <property type="entry name" value="EAL"/>
    <property type="match status" value="1"/>
</dbReference>
<gene>
    <name evidence="4" type="ORF">LZ496_03960</name>
</gene>
<dbReference type="SUPFAM" id="SSF141868">
    <property type="entry name" value="EAL domain-like"/>
    <property type="match status" value="1"/>
</dbReference>
<feature type="domain" description="GGDEF" evidence="3">
    <location>
        <begin position="107"/>
        <end position="236"/>
    </location>
</feature>
<comment type="caution">
    <text evidence="4">The sequence shown here is derived from an EMBL/GenBank/DDBJ whole genome shotgun (WGS) entry which is preliminary data.</text>
</comment>
<dbReference type="PANTHER" id="PTHR33121">
    <property type="entry name" value="CYCLIC DI-GMP PHOSPHODIESTERASE PDEF"/>
    <property type="match status" value="1"/>
</dbReference>
<feature type="domain" description="EAL" evidence="2">
    <location>
        <begin position="245"/>
        <end position="495"/>
    </location>
</feature>
<dbReference type="Pfam" id="PF00990">
    <property type="entry name" value="GGDEF"/>
    <property type="match status" value="1"/>
</dbReference>
<dbReference type="SMART" id="SM00267">
    <property type="entry name" value="GGDEF"/>
    <property type="match status" value="1"/>
</dbReference>
<feature type="transmembrane region" description="Helical" evidence="1">
    <location>
        <begin position="40"/>
        <end position="56"/>
    </location>
</feature>
<dbReference type="PANTHER" id="PTHR33121:SF70">
    <property type="entry name" value="SIGNALING PROTEIN YKOW"/>
    <property type="match status" value="1"/>
</dbReference>
<dbReference type="CDD" id="cd01948">
    <property type="entry name" value="EAL"/>
    <property type="match status" value="1"/>
</dbReference>
<proteinExistence type="predicted"/>
<reference evidence="4 5" key="1">
    <citation type="submission" date="2022-05" db="EMBL/GenBank/DDBJ databases">
        <authorList>
            <person name="Jo J.-H."/>
            <person name="Im W.-T."/>
        </authorList>
    </citation>
    <scope>NUCLEOTIDE SEQUENCE [LARGE SCALE GENOMIC DNA]</scope>
    <source>
        <strain evidence="4 5">NSE70-1</strain>
    </source>
</reference>
<dbReference type="Gene3D" id="3.20.20.450">
    <property type="entry name" value="EAL domain"/>
    <property type="match status" value="1"/>
</dbReference>
<dbReference type="InterPro" id="IPR050706">
    <property type="entry name" value="Cyclic-di-GMP_PDE-like"/>
</dbReference>